<accession>A0AAE1LCI4</accession>
<organism evidence="2 3">
    <name type="scientific">Frankliniella fusca</name>
    <dbReference type="NCBI Taxonomy" id="407009"/>
    <lineage>
        <taxon>Eukaryota</taxon>
        <taxon>Metazoa</taxon>
        <taxon>Ecdysozoa</taxon>
        <taxon>Arthropoda</taxon>
        <taxon>Hexapoda</taxon>
        <taxon>Insecta</taxon>
        <taxon>Pterygota</taxon>
        <taxon>Neoptera</taxon>
        <taxon>Paraneoptera</taxon>
        <taxon>Thysanoptera</taxon>
        <taxon>Terebrantia</taxon>
        <taxon>Thripoidea</taxon>
        <taxon>Thripidae</taxon>
        <taxon>Frankliniella</taxon>
    </lineage>
</organism>
<reference evidence="2" key="2">
    <citation type="journal article" date="2023" name="BMC Genomics">
        <title>Pest status, molecular evolution, and epigenetic factors derived from the genome assembly of Frankliniella fusca, a thysanopteran phytovirus vector.</title>
        <authorList>
            <person name="Catto M.A."/>
            <person name="Labadie P.E."/>
            <person name="Jacobson A.L."/>
            <person name="Kennedy G.G."/>
            <person name="Srinivasan R."/>
            <person name="Hunt B.G."/>
        </authorList>
    </citation>
    <scope>NUCLEOTIDE SEQUENCE</scope>
    <source>
        <strain evidence="2">PL_HMW_Pooled</strain>
    </source>
</reference>
<gene>
    <name evidence="2" type="ORF">KUF71_005709</name>
</gene>
<dbReference type="PANTHER" id="PTHR12356">
    <property type="entry name" value="NUCLEAR MOVEMENT PROTEIN NUDC"/>
    <property type="match status" value="1"/>
</dbReference>
<dbReference type="PANTHER" id="PTHR12356:SF19">
    <property type="entry name" value="NUDC DOMAIN-CONTAINING PROTEIN 3"/>
    <property type="match status" value="1"/>
</dbReference>
<dbReference type="InterPro" id="IPR037898">
    <property type="entry name" value="NudC_fam"/>
</dbReference>
<dbReference type="Pfam" id="PF04969">
    <property type="entry name" value="CS"/>
    <property type="match status" value="1"/>
</dbReference>
<feature type="domain" description="CS" evidence="1">
    <location>
        <begin position="29"/>
        <end position="117"/>
    </location>
</feature>
<proteinExistence type="predicted"/>
<dbReference type="Gene3D" id="2.60.40.790">
    <property type="match status" value="1"/>
</dbReference>
<dbReference type="SUPFAM" id="SSF49764">
    <property type="entry name" value="HSP20-like chaperones"/>
    <property type="match status" value="1"/>
</dbReference>
<name>A0AAE1LCI4_9NEOP</name>
<dbReference type="GO" id="GO:0051082">
    <property type="term" value="F:unfolded protein binding"/>
    <property type="evidence" value="ECO:0007669"/>
    <property type="project" value="TreeGrafter"/>
</dbReference>
<dbReference type="GO" id="GO:0005737">
    <property type="term" value="C:cytoplasm"/>
    <property type="evidence" value="ECO:0007669"/>
    <property type="project" value="TreeGrafter"/>
</dbReference>
<dbReference type="InterPro" id="IPR008978">
    <property type="entry name" value="HSP20-like_chaperone"/>
</dbReference>
<sequence>MGVLVVFSPSAPFLPAQALLMDPSTYNGADRGAYRWSQTHQDLDVQVIVPETVVSSGDLEVIIKTDSLMVRHGEHVLVSGALKHPVRDKESFWTLLPGQHVHVQLEKARPRWWTSLLEGEPAADVPAREVPLEELRSEEAMVVEKLRWQDLEKRRRRAERADRGEVMLERPD</sequence>
<dbReference type="Proteomes" id="UP001219518">
    <property type="component" value="Unassembled WGS sequence"/>
</dbReference>
<evidence type="ECO:0000259" key="1">
    <source>
        <dbReference type="PROSITE" id="PS51203"/>
    </source>
</evidence>
<reference evidence="2" key="1">
    <citation type="submission" date="2021-07" db="EMBL/GenBank/DDBJ databases">
        <authorList>
            <person name="Catto M.A."/>
            <person name="Jacobson A."/>
            <person name="Kennedy G."/>
            <person name="Labadie P."/>
            <person name="Hunt B.G."/>
            <person name="Srinivasan R."/>
        </authorList>
    </citation>
    <scope>NUCLEOTIDE SEQUENCE</scope>
    <source>
        <strain evidence="2">PL_HMW_Pooled</strain>
        <tissue evidence="2">Head</tissue>
    </source>
</reference>
<dbReference type="EMBL" id="JAHWGI010000394">
    <property type="protein sequence ID" value="KAK3915021.1"/>
    <property type="molecule type" value="Genomic_DNA"/>
</dbReference>
<dbReference type="CDD" id="cd06467">
    <property type="entry name" value="p23_NUDC_like"/>
    <property type="match status" value="1"/>
</dbReference>
<dbReference type="AlphaFoldDB" id="A0AAE1LCI4"/>
<protein>
    <submittedName>
        <fullName evidence="2">NudC domain-containing protein 3</fullName>
    </submittedName>
</protein>
<comment type="caution">
    <text evidence="2">The sequence shown here is derived from an EMBL/GenBank/DDBJ whole genome shotgun (WGS) entry which is preliminary data.</text>
</comment>
<evidence type="ECO:0000313" key="2">
    <source>
        <dbReference type="EMBL" id="KAK3915021.1"/>
    </source>
</evidence>
<evidence type="ECO:0000313" key="3">
    <source>
        <dbReference type="Proteomes" id="UP001219518"/>
    </source>
</evidence>
<dbReference type="GO" id="GO:0006457">
    <property type="term" value="P:protein folding"/>
    <property type="evidence" value="ECO:0007669"/>
    <property type="project" value="TreeGrafter"/>
</dbReference>
<dbReference type="PROSITE" id="PS51203">
    <property type="entry name" value="CS"/>
    <property type="match status" value="1"/>
</dbReference>
<dbReference type="InterPro" id="IPR007052">
    <property type="entry name" value="CS_dom"/>
</dbReference>
<keyword evidence="3" id="KW-1185">Reference proteome</keyword>